<dbReference type="InterPro" id="IPR037522">
    <property type="entry name" value="HD_GYP_dom"/>
</dbReference>
<dbReference type="Gene3D" id="3.30.450.40">
    <property type="match status" value="1"/>
</dbReference>
<dbReference type="AlphaFoldDB" id="A0AA94PQA0"/>
<dbReference type="Proteomes" id="UP000295506">
    <property type="component" value="Unassembled WGS sequence"/>
</dbReference>
<name>A0AA94PQA0_9BACT</name>
<evidence type="ECO:0000313" key="2">
    <source>
        <dbReference type="EMBL" id="TDT91002.1"/>
    </source>
</evidence>
<dbReference type="CDD" id="cd00077">
    <property type="entry name" value="HDc"/>
    <property type="match status" value="1"/>
</dbReference>
<dbReference type="InterPro" id="IPR006674">
    <property type="entry name" value="HD_domain"/>
</dbReference>
<dbReference type="InterPro" id="IPR029016">
    <property type="entry name" value="GAF-like_dom_sf"/>
</dbReference>
<sequence>MTPLKKYIRPGVLRNLLRKAVRLGGGNCSLAISYDGEVVIVEGEGVAADFREGAPGVVSVPIQYDGVHSGLLSMRNGQGDGAACDGILEFVSYSIQELVDMERARRSIAEEALAKYRELALLHRSVPNINTSLHLRDVVGALIDECRLENYPGELGMIFLLEPSRKVFRLAVQFGFPFGTYLQPMVDSALFEEVVRSGKGEIVNNLESETRWDNELPGLGSMILIPINSPNRCEGVLILASQNTGVFEAAHRRSLSTLASVAGISVSNSFNFEGIQKLMSAILQALAEAIDSRDPYTAGHSERVAHLAVAFAHALNEDGGHRGTVFSDDELREIYYAGILHDVGKIGIKEEVLTKRTRLTDRQMAIVRARFQLMGQFDGFDWAEAYACLSEVNKAMTPAPEDLDFVRELGARVMRRDGATLKYLYEDEMEHLLLSYGNLTRDERREIQRHPAESERILQHIPMQDNYSNLLTIIRQHHERMDGSGYPDSLKGDEILLQSRMMAIVDIYDAVTQERHYKPAFTRSEAVKILRKDVAEGRLDSELAEFFLNNIERIEMLSDQVKVIRAGHLSALGNLSSL</sequence>
<evidence type="ECO:0000313" key="3">
    <source>
        <dbReference type="Proteomes" id="UP000295506"/>
    </source>
</evidence>
<dbReference type="Pfam" id="PF13487">
    <property type="entry name" value="HD_5"/>
    <property type="match status" value="1"/>
</dbReference>
<dbReference type="PANTHER" id="PTHR43155:SF2">
    <property type="entry name" value="CYCLIC DI-GMP PHOSPHODIESTERASE PA4108"/>
    <property type="match status" value="1"/>
</dbReference>
<dbReference type="Gene3D" id="1.10.3210.10">
    <property type="entry name" value="Hypothetical protein af1432"/>
    <property type="match status" value="2"/>
</dbReference>
<dbReference type="PROSITE" id="PS51832">
    <property type="entry name" value="HD_GYP"/>
    <property type="match status" value="1"/>
</dbReference>
<dbReference type="Pfam" id="PF13185">
    <property type="entry name" value="GAF_2"/>
    <property type="match status" value="1"/>
</dbReference>
<organism evidence="2 3">
    <name type="scientific">Pseudodesulfovibrio indicus</name>
    <dbReference type="NCBI Taxonomy" id="1716143"/>
    <lineage>
        <taxon>Bacteria</taxon>
        <taxon>Pseudomonadati</taxon>
        <taxon>Thermodesulfobacteriota</taxon>
        <taxon>Desulfovibrionia</taxon>
        <taxon>Desulfovibrionales</taxon>
        <taxon>Desulfovibrionaceae</taxon>
    </lineage>
</organism>
<comment type="caution">
    <text evidence="2">The sequence shown here is derived from an EMBL/GenBank/DDBJ whole genome shotgun (WGS) entry which is preliminary data.</text>
</comment>
<feature type="domain" description="HD-GYP" evidence="1">
    <location>
        <begin position="275"/>
        <end position="563"/>
    </location>
</feature>
<proteinExistence type="predicted"/>
<dbReference type="Pfam" id="PF01966">
    <property type="entry name" value="HD"/>
    <property type="match status" value="1"/>
</dbReference>
<dbReference type="InterPro" id="IPR003607">
    <property type="entry name" value="HD/PDEase_dom"/>
</dbReference>
<dbReference type="InterPro" id="IPR003018">
    <property type="entry name" value="GAF"/>
</dbReference>
<dbReference type="EMBL" id="SOBK01000002">
    <property type="protein sequence ID" value="TDT91002.1"/>
    <property type="molecule type" value="Genomic_DNA"/>
</dbReference>
<gene>
    <name evidence="2" type="ORF">EDC59_102437</name>
</gene>
<dbReference type="SUPFAM" id="SSF55781">
    <property type="entry name" value="GAF domain-like"/>
    <property type="match status" value="1"/>
</dbReference>
<protein>
    <submittedName>
        <fullName evidence="2">HD-GYP domain-containing protein (C-di-GMP phosphodiesterase class II)</fullName>
    </submittedName>
</protein>
<dbReference type="SMART" id="SM00065">
    <property type="entry name" value="GAF"/>
    <property type="match status" value="1"/>
</dbReference>
<evidence type="ECO:0000259" key="1">
    <source>
        <dbReference type="PROSITE" id="PS51832"/>
    </source>
</evidence>
<reference evidence="2 3" key="1">
    <citation type="submission" date="2019-03" db="EMBL/GenBank/DDBJ databases">
        <title>Genomic Encyclopedia of Type Strains, Phase IV (KMG-IV): sequencing the most valuable type-strain genomes for metagenomic binning, comparative biology and taxonomic classification.</title>
        <authorList>
            <person name="Goeker M."/>
        </authorList>
    </citation>
    <scope>NUCLEOTIDE SEQUENCE [LARGE SCALE GENOMIC DNA]</scope>
    <source>
        <strain evidence="2 3">DSM 101483</strain>
    </source>
</reference>
<dbReference type="SUPFAM" id="SSF109604">
    <property type="entry name" value="HD-domain/PDEase-like"/>
    <property type="match status" value="2"/>
</dbReference>
<dbReference type="SMART" id="SM00471">
    <property type="entry name" value="HDc"/>
    <property type="match status" value="1"/>
</dbReference>
<accession>A0AA94PQA0</accession>
<dbReference type="RefSeq" id="WP_133987171.1">
    <property type="nucleotide sequence ID" value="NZ_SOBK01000002.1"/>
</dbReference>
<dbReference type="PANTHER" id="PTHR43155">
    <property type="entry name" value="CYCLIC DI-GMP PHOSPHODIESTERASE PA4108-RELATED"/>
    <property type="match status" value="1"/>
</dbReference>